<evidence type="ECO:0000313" key="2">
    <source>
        <dbReference type="Proteomes" id="UP000321577"/>
    </source>
</evidence>
<sequence>MPRQALDRRTFLRSSGIAIGLPFLNAMLPVSAAEARKTATKPKRLFMVGRPLGMHAPNFFPTDAGKDYVPSRYLKHLQSRRDDFTVFSGLSHRYGAGHYAEVGLFTGVHSDFIRPNDIKNGISLDQEVASRLAGQTRFNSLILGGGNASWNRRGVRLPPEYRVGSVFKQLFIQGTVEEAAREMRRIKDGQSILDDVRDQLGSLNKKLGNDDRERLDLYVSSIREAEQKLQQDETWQLTPKPKVEVKLPQELSSAQLVERTRQWYDLVHLAFQTDSTRVVSLWLGSQDKPEIQGVTIGHHDASHHGQDPAKLEQLSLIEEAEMKVFGEFLDKMKASSEGEHSLLDRTSIFHASNLGNASNHDNMNLPIILAGGGYKHAGHIAHDRQNNTLLSNLFVRMVQQMDIDMDKFGSSTGVFSEV</sequence>
<dbReference type="Pfam" id="PF07586">
    <property type="entry name" value="HXXSHH"/>
    <property type="match status" value="1"/>
</dbReference>
<dbReference type="InterPro" id="IPR006311">
    <property type="entry name" value="TAT_signal"/>
</dbReference>
<organism evidence="1 2">
    <name type="scientific">Brevifollis gellanilyticus</name>
    <dbReference type="NCBI Taxonomy" id="748831"/>
    <lineage>
        <taxon>Bacteria</taxon>
        <taxon>Pseudomonadati</taxon>
        <taxon>Verrucomicrobiota</taxon>
        <taxon>Verrucomicrobiia</taxon>
        <taxon>Verrucomicrobiales</taxon>
        <taxon>Verrucomicrobiaceae</taxon>
    </lineage>
</organism>
<accession>A0A512M4X5</accession>
<protein>
    <recommendedName>
        <fullName evidence="3">DUF1552 domain-containing protein</fullName>
    </recommendedName>
</protein>
<evidence type="ECO:0000313" key="1">
    <source>
        <dbReference type="EMBL" id="GEP41790.1"/>
    </source>
</evidence>
<name>A0A512M4X5_9BACT</name>
<evidence type="ECO:0008006" key="3">
    <source>
        <dbReference type="Google" id="ProtNLM"/>
    </source>
</evidence>
<proteinExistence type="predicted"/>
<dbReference type="PROSITE" id="PS51318">
    <property type="entry name" value="TAT"/>
    <property type="match status" value="1"/>
</dbReference>
<reference evidence="1 2" key="1">
    <citation type="submission" date="2019-07" db="EMBL/GenBank/DDBJ databases">
        <title>Whole genome shotgun sequence of Brevifollis gellanilyticus NBRC 108608.</title>
        <authorList>
            <person name="Hosoyama A."/>
            <person name="Uohara A."/>
            <person name="Ohji S."/>
            <person name="Ichikawa N."/>
        </authorList>
    </citation>
    <scope>NUCLEOTIDE SEQUENCE [LARGE SCALE GENOMIC DNA]</scope>
    <source>
        <strain evidence="1 2">NBRC 108608</strain>
    </source>
</reference>
<dbReference type="RefSeq" id="WP_146849247.1">
    <property type="nucleotide sequence ID" value="NZ_BKAG01000005.1"/>
</dbReference>
<dbReference type="AlphaFoldDB" id="A0A512M4X5"/>
<dbReference type="Proteomes" id="UP000321577">
    <property type="component" value="Unassembled WGS sequence"/>
</dbReference>
<comment type="caution">
    <text evidence="1">The sequence shown here is derived from an EMBL/GenBank/DDBJ whole genome shotgun (WGS) entry which is preliminary data.</text>
</comment>
<keyword evidence="2" id="KW-1185">Reference proteome</keyword>
<gene>
    <name evidence="1" type="ORF">BGE01nite_10810</name>
</gene>
<dbReference type="EMBL" id="BKAG01000005">
    <property type="protein sequence ID" value="GEP41790.1"/>
    <property type="molecule type" value="Genomic_DNA"/>
</dbReference>
<dbReference type="InterPro" id="IPR011447">
    <property type="entry name" value="DUF1552"/>
</dbReference>
<dbReference type="OrthoDB" id="9146593at2"/>